<dbReference type="InterPro" id="IPR055179">
    <property type="entry name" value="Tex-like_central_region"/>
</dbReference>
<dbReference type="InterPro" id="IPR023319">
    <property type="entry name" value="Tex-like_HTH_dom_sf"/>
</dbReference>
<dbReference type="SUPFAM" id="SSF47781">
    <property type="entry name" value="RuvA domain 2-like"/>
    <property type="match status" value="2"/>
</dbReference>
<dbReference type="InterPro" id="IPR003029">
    <property type="entry name" value="S1_domain"/>
</dbReference>
<dbReference type="PANTHER" id="PTHR10724:SF10">
    <property type="entry name" value="S1 RNA-BINDING DOMAIN-CONTAINING PROTEIN 1"/>
    <property type="match status" value="1"/>
</dbReference>
<dbReference type="SMART" id="SM00732">
    <property type="entry name" value="YqgFc"/>
    <property type="match status" value="1"/>
</dbReference>
<dbReference type="PROSITE" id="PS50126">
    <property type="entry name" value="S1"/>
    <property type="match status" value="1"/>
</dbReference>
<dbReference type="Gene3D" id="3.30.420.140">
    <property type="entry name" value="YqgF/RNase H-like domain"/>
    <property type="match status" value="1"/>
</dbReference>
<dbReference type="Gene3D" id="1.10.3500.10">
    <property type="entry name" value="Tex N-terminal region-like"/>
    <property type="match status" value="1"/>
</dbReference>
<protein>
    <submittedName>
        <fullName evidence="3">Transcription accessory protein (S1 RNA-binding domain)</fullName>
    </submittedName>
</protein>
<dbReference type="InterPro" id="IPR023323">
    <property type="entry name" value="Tex-like_dom_sf"/>
</dbReference>
<dbReference type="InterPro" id="IPR012337">
    <property type="entry name" value="RNaseH-like_sf"/>
</dbReference>
<dbReference type="GO" id="GO:0003735">
    <property type="term" value="F:structural constituent of ribosome"/>
    <property type="evidence" value="ECO:0007669"/>
    <property type="project" value="TreeGrafter"/>
</dbReference>
<dbReference type="FunFam" id="3.30.420.140:FF:000001">
    <property type="entry name" value="RNA-binding transcriptional accessory protein"/>
    <property type="match status" value="1"/>
</dbReference>
<dbReference type="CDD" id="cd05685">
    <property type="entry name" value="S1_Tex"/>
    <property type="match status" value="1"/>
</dbReference>
<dbReference type="Gene3D" id="1.10.10.650">
    <property type="entry name" value="RuvA domain 2-like"/>
    <property type="match status" value="1"/>
</dbReference>
<dbReference type="InterPro" id="IPR050437">
    <property type="entry name" value="Ribos_protein_bS1-like"/>
</dbReference>
<dbReference type="Gene3D" id="1.10.150.310">
    <property type="entry name" value="Tex RuvX-like domain-like"/>
    <property type="match status" value="1"/>
</dbReference>
<dbReference type="GO" id="GO:0006412">
    <property type="term" value="P:translation"/>
    <property type="evidence" value="ECO:0007669"/>
    <property type="project" value="TreeGrafter"/>
</dbReference>
<dbReference type="Gene3D" id="2.40.50.140">
    <property type="entry name" value="Nucleic acid-binding proteins"/>
    <property type="match status" value="1"/>
</dbReference>
<dbReference type="Pfam" id="PF22706">
    <property type="entry name" value="Tex_central_region"/>
    <property type="match status" value="1"/>
</dbReference>
<evidence type="ECO:0000313" key="3">
    <source>
        <dbReference type="EMBL" id="VAW81449.1"/>
    </source>
</evidence>
<dbReference type="InterPro" id="IPR041692">
    <property type="entry name" value="HHH_9"/>
</dbReference>
<dbReference type="Pfam" id="PF09371">
    <property type="entry name" value="Tex_N"/>
    <property type="match status" value="1"/>
</dbReference>
<dbReference type="Pfam" id="PF00575">
    <property type="entry name" value="S1"/>
    <property type="match status" value="1"/>
</dbReference>
<dbReference type="FunFam" id="2.40.50.140:FF:000051">
    <property type="entry name" value="RNA-binding transcriptional accessory protein"/>
    <property type="match status" value="1"/>
</dbReference>
<feature type="domain" description="S1 motif" evidence="2">
    <location>
        <begin position="654"/>
        <end position="723"/>
    </location>
</feature>
<feature type="region of interest" description="Disordered" evidence="1">
    <location>
        <begin position="726"/>
        <end position="761"/>
    </location>
</feature>
<dbReference type="SUPFAM" id="SSF158832">
    <property type="entry name" value="Tex N-terminal region-like"/>
    <property type="match status" value="1"/>
</dbReference>
<dbReference type="GO" id="GO:0005829">
    <property type="term" value="C:cytosol"/>
    <property type="evidence" value="ECO:0007669"/>
    <property type="project" value="TreeGrafter"/>
</dbReference>
<name>A0A3B0Z5B0_9ZZZZ</name>
<accession>A0A3B0Z5B0</accession>
<dbReference type="SMART" id="SM00316">
    <property type="entry name" value="S1"/>
    <property type="match status" value="1"/>
</dbReference>
<dbReference type="GO" id="GO:0003729">
    <property type="term" value="F:mRNA binding"/>
    <property type="evidence" value="ECO:0007669"/>
    <property type="project" value="TreeGrafter"/>
</dbReference>
<dbReference type="FunFam" id="1.10.150.310:FF:000001">
    <property type="entry name" value="RNA-binding transcriptional accessory protein"/>
    <property type="match status" value="1"/>
</dbReference>
<feature type="compositionally biased region" description="Basic and acidic residues" evidence="1">
    <location>
        <begin position="726"/>
        <end position="735"/>
    </location>
</feature>
<organism evidence="3">
    <name type="scientific">hydrothermal vent metagenome</name>
    <dbReference type="NCBI Taxonomy" id="652676"/>
    <lineage>
        <taxon>unclassified sequences</taxon>
        <taxon>metagenomes</taxon>
        <taxon>ecological metagenomes</taxon>
    </lineage>
</organism>
<dbReference type="InterPro" id="IPR006641">
    <property type="entry name" value="YqgF/RNaseH-like_dom"/>
</dbReference>
<evidence type="ECO:0000256" key="1">
    <source>
        <dbReference type="SAM" id="MobiDB-lite"/>
    </source>
</evidence>
<dbReference type="PANTHER" id="PTHR10724">
    <property type="entry name" value="30S RIBOSOMAL PROTEIN S1"/>
    <property type="match status" value="1"/>
</dbReference>
<reference evidence="3" key="1">
    <citation type="submission" date="2018-06" db="EMBL/GenBank/DDBJ databases">
        <authorList>
            <person name="Zhirakovskaya E."/>
        </authorList>
    </citation>
    <scope>NUCLEOTIDE SEQUENCE</scope>
</reference>
<dbReference type="InterPro" id="IPR037027">
    <property type="entry name" value="YqgF/RNaseH-like_dom_sf"/>
</dbReference>
<dbReference type="InterPro" id="IPR032639">
    <property type="entry name" value="Tex_YqgF"/>
</dbReference>
<dbReference type="InterPro" id="IPR012340">
    <property type="entry name" value="NA-bd_OB-fold"/>
</dbReference>
<dbReference type="InterPro" id="IPR010994">
    <property type="entry name" value="RuvA_2-like"/>
</dbReference>
<dbReference type="GO" id="GO:0006139">
    <property type="term" value="P:nucleobase-containing compound metabolic process"/>
    <property type="evidence" value="ECO:0007669"/>
    <property type="project" value="InterPro"/>
</dbReference>
<dbReference type="AlphaFoldDB" id="A0A3B0Z5B0"/>
<dbReference type="InterPro" id="IPR018974">
    <property type="entry name" value="Tex-like_N"/>
</dbReference>
<sequence>MLNIALKLSQELEAKENYVQATIELLDTGATVPFIARYRKELTGGLDDIQLRQLEERLSYLRELEDRKLVVLKSIKEQNKLTPKLEKEIESAESKNLLEDIYRPYMQKRRTKAQIAKEAGIEPLALALLENQNQNPSQEAKNFINAKKEFADEEAVLEGAKQILMELFSDDADINGKLREYVWDEGLLQSKMVKDQEQEGAKFSDYFDSAEALVKVPSHRALAMLRGRNEGVLTLNIVLKEMGQEELVAIGLSKVCVQQLIQHFSIQSDQQASEFLLSAVGLSWRAKLATRINVELKLRLRENAEAEAIDVFSRNLKAVLMAAPAGAKVTMGVDPGFRSGVKIAVVDNTGKFIDDTVIYPHQPQKQYEQAIASLVKLIKQYNVDLISIGNGTASRETDRLIVDLMKKHSDIKAKHIVVSEAGASVYSASKVAAQEFPNLDVTVRGAISIARRLQDPLAELVKIDPKAIGVGQYQHDLNQIKLAKSLNTRVEDCVNAVGVDINMASAALLSRVSGLNATLANNIVEYRDEHGQFNDRKQLKKVARLGEKTYEQCVGFLRIVDGKNPLDASGVHPESYPLVEQILEKNNTTIKNIIGNGAKIKTLNPKDYVSESFGEPTIIDILAELEKPGRDPRPEFTSATFKEGVEKITDLVPDMRLEGVITNVTNFGAFVDIGVHQDGLVHISALSDSFVKDPHTVVKTGDLVQVKVMEVDVSRNRISLTMRLTDKAEDAEKPMAKSGGARNKNSGRQKQTAKKEKPVINNAFADAFAKARK</sequence>
<proteinExistence type="predicted"/>
<dbReference type="SUPFAM" id="SSF50249">
    <property type="entry name" value="Nucleic acid-binding proteins"/>
    <property type="match status" value="1"/>
</dbReference>
<dbReference type="Pfam" id="PF17674">
    <property type="entry name" value="HHH_9"/>
    <property type="match status" value="1"/>
</dbReference>
<dbReference type="InterPro" id="IPR044146">
    <property type="entry name" value="S1_Tex"/>
</dbReference>
<dbReference type="Pfam" id="PF16921">
    <property type="entry name" value="Tex_YqgF"/>
    <property type="match status" value="1"/>
</dbReference>
<dbReference type="Pfam" id="PF12836">
    <property type="entry name" value="HHH_3"/>
    <property type="match status" value="1"/>
</dbReference>
<dbReference type="FunFam" id="1.10.10.650:FF:000001">
    <property type="entry name" value="S1 RNA-binding domain 1"/>
    <property type="match status" value="1"/>
</dbReference>
<evidence type="ECO:0000259" key="2">
    <source>
        <dbReference type="PROSITE" id="PS50126"/>
    </source>
</evidence>
<dbReference type="SUPFAM" id="SSF53098">
    <property type="entry name" value="Ribonuclease H-like"/>
    <property type="match status" value="1"/>
</dbReference>
<dbReference type="EMBL" id="UOFL01000218">
    <property type="protein sequence ID" value="VAW81449.1"/>
    <property type="molecule type" value="Genomic_DNA"/>
</dbReference>
<gene>
    <name evidence="3" type="ORF">MNBD_GAMMA12-869</name>
</gene>